<comment type="caution">
    <text evidence="1">The sequence shown here is derived from an EMBL/GenBank/DDBJ whole genome shotgun (WGS) entry which is preliminary data.</text>
</comment>
<dbReference type="Proteomes" id="UP001149165">
    <property type="component" value="Unassembled WGS sequence"/>
</dbReference>
<reference evidence="1" key="1">
    <citation type="submission" date="2022-11" db="EMBL/GenBank/DDBJ databases">
        <authorList>
            <person name="Petersen C."/>
        </authorList>
    </citation>
    <scope>NUCLEOTIDE SEQUENCE</scope>
    <source>
        <strain evidence="1">IBT 30069</strain>
    </source>
</reference>
<evidence type="ECO:0000313" key="1">
    <source>
        <dbReference type="EMBL" id="KAJ5096896.1"/>
    </source>
</evidence>
<sequence>MPKQIDCWEDRNKRQPIIVRIADSVFKLGKFAKCGAMGRALGHPRNQSSDKDHAEMETVEAAWTKCIPAMNRRGTFEAQKFMDSESNAQDAAVGRTFILDY</sequence>
<keyword evidence="2" id="KW-1185">Reference proteome</keyword>
<protein>
    <submittedName>
        <fullName evidence="1">Uncharacterized protein</fullName>
    </submittedName>
</protein>
<proteinExistence type="predicted"/>
<dbReference type="EMBL" id="JAPQKH010000005">
    <property type="protein sequence ID" value="KAJ5096896.1"/>
    <property type="molecule type" value="Genomic_DNA"/>
</dbReference>
<evidence type="ECO:0000313" key="2">
    <source>
        <dbReference type="Proteomes" id="UP001149165"/>
    </source>
</evidence>
<accession>A0A9W9FB61</accession>
<reference evidence="1" key="2">
    <citation type="journal article" date="2023" name="IMA Fungus">
        <title>Comparative genomic study of the Penicillium genus elucidates a diverse pangenome and 15 lateral gene transfer events.</title>
        <authorList>
            <person name="Petersen C."/>
            <person name="Sorensen T."/>
            <person name="Nielsen M.R."/>
            <person name="Sondergaard T.E."/>
            <person name="Sorensen J.L."/>
            <person name="Fitzpatrick D.A."/>
            <person name="Frisvad J.C."/>
            <person name="Nielsen K.L."/>
        </authorList>
    </citation>
    <scope>NUCLEOTIDE SEQUENCE</scope>
    <source>
        <strain evidence="1">IBT 30069</strain>
    </source>
</reference>
<dbReference type="AlphaFoldDB" id="A0A9W9FB61"/>
<gene>
    <name evidence="1" type="ORF">N7456_007617</name>
</gene>
<name>A0A9W9FB61_9EURO</name>
<organism evidence="1 2">
    <name type="scientific">Penicillium angulare</name>
    <dbReference type="NCBI Taxonomy" id="116970"/>
    <lineage>
        <taxon>Eukaryota</taxon>
        <taxon>Fungi</taxon>
        <taxon>Dikarya</taxon>
        <taxon>Ascomycota</taxon>
        <taxon>Pezizomycotina</taxon>
        <taxon>Eurotiomycetes</taxon>
        <taxon>Eurotiomycetidae</taxon>
        <taxon>Eurotiales</taxon>
        <taxon>Aspergillaceae</taxon>
        <taxon>Penicillium</taxon>
    </lineage>
</organism>